<evidence type="ECO:0000256" key="8">
    <source>
        <dbReference type="ARBA" id="ARBA00023014"/>
    </source>
</evidence>
<evidence type="ECO:0000256" key="15">
    <source>
        <dbReference type="HAMAP-Rule" id="MF_00012"/>
    </source>
</evidence>
<evidence type="ECO:0000256" key="6">
    <source>
        <dbReference type="ARBA" id="ARBA00022842"/>
    </source>
</evidence>
<dbReference type="InterPro" id="IPR056740">
    <property type="entry name" value="ILV_EDD_C"/>
</dbReference>
<comment type="pathway">
    <text evidence="13 15">Amino-acid biosynthesis; L-isoleucine biosynthesis; L-isoleucine from 2-oxobutanoate: step 3/4.</text>
</comment>
<comment type="function">
    <text evidence="15">Functions in the biosynthesis of branched-chain amino acids. Catalyzes the dehydration of (2R,3R)-2,3-dihydroxy-3-methylpentanoate (2,3-dihydroxy-3-methylvalerate) into 2-oxo-3-methylpentanoate (2-oxo-3-methylvalerate) and of (2R)-2,3-dihydroxy-3-methylbutanoate (2,3-dihydroxyisovalerate) into 2-oxo-3-methylbutanoate (2-oxoisovalerate), the penultimate precursor to L-isoleucine and L-valine, respectively.</text>
</comment>
<dbReference type="InterPro" id="IPR042096">
    <property type="entry name" value="Dihydro-acid_dehy_C"/>
</dbReference>
<keyword evidence="6 15" id="KW-0460">Magnesium</keyword>
<dbReference type="InterPro" id="IPR037237">
    <property type="entry name" value="IlvD/EDD_N"/>
</dbReference>
<dbReference type="GO" id="GO:0009099">
    <property type="term" value="P:L-valine biosynthetic process"/>
    <property type="evidence" value="ECO:0007669"/>
    <property type="project" value="UniProtKB-UniRule"/>
</dbReference>
<dbReference type="PROSITE" id="PS00886">
    <property type="entry name" value="ILVD_EDD_1"/>
    <property type="match status" value="1"/>
</dbReference>
<dbReference type="InterPro" id="IPR000581">
    <property type="entry name" value="ILV_EDD_N"/>
</dbReference>
<dbReference type="NCBIfam" id="TIGR00110">
    <property type="entry name" value="ilvD"/>
    <property type="match status" value="1"/>
</dbReference>
<comment type="catalytic activity">
    <reaction evidence="11">
        <text>(2R)-2,3-dihydroxy-3-methylbutanoate = 3-methyl-2-oxobutanoate + H2O</text>
        <dbReference type="Rhea" id="RHEA:24809"/>
        <dbReference type="ChEBI" id="CHEBI:11851"/>
        <dbReference type="ChEBI" id="CHEBI:15377"/>
        <dbReference type="ChEBI" id="CHEBI:49072"/>
        <dbReference type="EC" id="4.2.1.9"/>
    </reaction>
    <physiologicalReaction direction="left-to-right" evidence="11">
        <dbReference type="Rhea" id="RHEA:24810"/>
    </physiologicalReaction>
</comment>
<keyword evidence="10 15" id="KW-0100">Branched-chain amino acid biosynthesis</keyword>
<comment type="caution">
    <text evidence="15">Lacks conserved residue(s) required for the propagation of feature annotation.</text>
</comment>
<evidence type="ECO:0000256" key="2">
    <source>
        <dbReference type="ARBA" id="ARBA00006486"/>
    </source>
</evidence>
<accession>A0A928Q3L5</accession>
<organism evidence="18 19">
    <name type="scientific">Faecalispora sporosphaeroides</name>
    <dbReference type="NCBI Taxonomy" id="1549"/>
    <lineage>
        <taxon>Bacteria</taxon>
        <taxon>Bacillati</taxon>
        <taxon>Bacillota</taxon>
        <taxon>Clostridia</taxon>
        <taxon>Eubacteriales</taxon>
        <taxon>Oscillospiraceae</taxon>
        <taxon>Faecalispora</taxon>
    </lineage>
</organism>
<comment type="subunit">
    <text evidence="15">Homodimer.</text>
</comment>
<keyword evidence="9 15" id="KW-0456">Lyase</keyword>
<feature type="modified residue" description="N6-carboxylysine" evidence="15">
    <location>
        <position position="123"/>
    </location>
</feature>
<comment type="catalytic activity">
    <reaction evidence="15">
        <text>(2R,3R)-2,3-dihydroxy-3-methylpentanoate = (S)-3-methyl-2-oxopentanoate + H2O</text>
        <dbReference type="Rhea" id="RHEA:27694"/>
        <dbReference type="ChEBI" id="CHEBI:15377"/>
        <dbReference type="ChEBI" id="CHEBI:35146"/>
        <dbReference type="ChEBI" id="CHEBI:49258"/>
        <dbReference type="EC" id="4.2.1.9"/>
    </reaction>
</comment>
<evidence type="ECO:0000256" key="4">
    <source>
        <dbReference type="ARBA" id="ARBA00022714"/>
    </source>
</evidence>
<feature type="binding site" evidence="15">
    <location>
        <position position="446"/>
    </location>
    <ligand>
        <name>Mg(2+)</name>
        <dbReference type="ChEBI" id="CHEBI:18420"/>
    </ligand>
</feature>
<dbReference type="Gene3D" id="3.50.30.80">
    <property type="entry name" value="IlvD/EDD C-terminal domain-like"/>
    <property type="match status" value="1"/>
</dbReference>
<feature type="active site" description="Proton acceptor" evidence="15">
    <location>
        <position position="472"/>
    </location>
</feature>
<proteinExistence type="inferred from homology"/>
<dbReference type="PANTHER" id="PTHR43661:SF3">
    <property type="entry name" value="D-XYLONATE DEHYDRATASE YAGF-RELATED"/>
    <property type="match status" value="1"/>
</dbReference>
<feature type="binding site" evidence="15">
    <location>
        <position position="122"/>
    </location>
    <ligand>
        <name>Mg(2+)</name>
        <dbReference type="ChEBI" id="CHEBI:18420"/>
    </ligand>
</feature>
<evidence type="ECO:0000256" key="5">
    <source>
        <dbReference type="ARBA" id="ARBA00022723"/>
    </source>
</evidence>
<feature type="domain" description="Dihydroxy-acid/6-phosphogluconate dehydratase N-terminal" evidence="16">
    <location>
        <begin position="33"/>
        <end position="348"/>
    </location>
</feature>
<evidence type="ECO:0000259" key="17">
    <source>
        <dbReference type="Pfam" id="PF24877"/>
    </source>
</evidence>
<dbReference type="GO" id="GO:0004160">
    <property type="term" value="F:dihydroxy-acid dehydratase activity"/>
    <property type="evidence" value="ECO:0007669"/>
    <property type="project" value="UniProtKB-UniRule"/>
</dbReference>
<keyword evidence="7 15" id="KW-0408">Iron</keyword>
<dbReference type="AlphaFoldDB" id="A0A928Q3L5"/>
<keyword evidence="5 15" id="KW-0479">Metal-binding</keyword>
<evidence type="ECO:0000256" key="10">
    <source>
        <dbReference type="ARBA" id="ARBA00023304"/>
    </source>
</evidence>
<evidence type="ECO:0000313" key="19">
    <source>
        <dbReference type="Proteomes" id="UP000754750"/>
    </source>
</evidence>
<keyword evidence="8 15" id="KW-0411">Iron-sulfur</keyword>
<comment type="caution">
    <text evidence="18">The sequence shown here is derived from an EMBL/GenBank/DDBJ whole genome shotgun (WGS) entry which is preliminary data.</text>
</comment>
<dbReference type="HAMAP" id="MF_00012">
    <property type="entry name" value="IlvD"/>
    <property type="match status" value="1"/>
</dbReference>
<comment type="cofactor">
    <cofactor evidence="15">
        <name>[2Fe-2S] cluster</name>
        <dbReference type="ChEBI" id="CHEBI:190135"/>
    </cofactor>
    <text evidence="15">Binds 1 [2Fe-2S] cluster per subunit. This cluster acts as a Lewis acid cofactor.</text>
</comment>
<evidence type="ECO:0000256" key="11">
    <source>
        <dbReference type="ARBA" id="ARBA00029304"/>
    </source>
</evidence>
<keyword evidence="3 15" id="KW-0028">Amino-acid biosynthesis</keyword>
<dbReference type="Pfam" id="PF00920">
    <property type="entry name" value="ILVD_EDD_N"/>
    <property type="match status" value="1"/>
</dbReference>
<dbReference type="Proteomes" id="UP000754750">
    <property type="component" value="Unassembled WGS sequence"/>
</dbReference>
<dbReference type="EC" id="4.2.1.9" evidence="14 15"/>
<comment type="pathway">
    <text evidence="12 15">Amino-acid biosynthesis; L-valine biosynthesis; L-valine from pyruvate: step 3/4.</text>
</comment>
<dbReference type="EMBL" id="SVNY01000001">
    <property type="protein sequence ID" value="MBE6832050.1"/>
    <property type="molecule type" value="Genomic_DNA"/>
</dbReference>
<feature type="binding site" description="via carbamate group" evidence="15">
    <location>
        <position position="123"/>
    </location>
    <ligand>
        <name>Mg(2+)</name>
        <dbReference type="ChEBI" id="CHEBI:18420"/>
    </ligand>
</feature>
<feature type="binding site" evidence="15">
    <location>
        <position position="80"/>
    </location>
    <ligand>
        <name>Mg(2+)</name>
        <dbReference type="ChEBI" id="CHEBI:18420"/>
    </ligand>
</feature>
<reference evidence="18" key="1">
    <citation type="submission" date="2019-04" db="EMBL/GenBank/DDBJ databases">
        <title>Evolution of Biomass-Degrading Anaerobic Consortia Revealed by Metagenomics.</title>
        <authorList>
            <person name="Peng X."/>
        </authorList>
    </citation>
    <scope>NUCLEOTIDE SEQUENCE</scope>
    <source>
        <strain evidence="18">SIG551</strain>
    </source>
</reference>
<dbReference type="SUPFAM" id="SSF52016">
    <property type="entry name" value="LeuD/IlvD-like"/>
    <property type="match status" value="1"/>
</dbReference>
<gene>
    <name evidence="15 18" type="primary">ilvD</name>
    <name evidence="18" type="ORF">E7512_00440</name>
</gene>
<dbReference type="InterPro" id="IPR020558">
    <property type="entry name" value="DiOHA_6PGluconate_deHydtase_CS"/>
</dbReference>
<name>A0A928Q3L5_9FIRM</name>
<dbReference type="GO" id="GO:0000287">
    <property type="term" value="F:magnesium ion binding"/>
    <property type="evidence" value="ECO:0007669"/>
    <property type="project" value="UniProtKB-UniRule"/>
</dbReference>
<dbReference type="GO" id="GO:0005829">
    <property type="term" value="C:cytosol"/>
    <property type="evidence" value="ECO:0007669"/>
    <property type="project" value="TreeGrafter"/>
</dbReference>
<evidence type="ECO:0000256" key="9">
    <source>
        <dbReference type="ARBA" id="ARBA00023239"/>
    </source>
</evidence>
<sequence length="561" mass="59726">MRLRCRDVVEGMDRAENRALFKTMGYTNEDLQKPLIGVANTWSTAVPGHYNLRQVADAVKDGIRIAGGTPVEFGLIGACDGIAEGHIGTRYILPTRELIADSVEAMSQANRFSGMVLLGSCDKIIPGLLMAAARIDLPALIVNGGPSLGGCDWNGRAADATSLAVALGAYQAGKITQEEFERLEDRVMPTCGSCSMLGTANTMSCVAEALGMILPGTSTIPAVYSERLQAAQKSGKAIVELVRRGIASRQVMTQASLSNAVRLSSAIGGSTNVALHLPAVAYELELEFDMKEFDALCRSTPLLVKLNPASPYNMVDFHLAGGVPAVLQELKPLLDLNVMTSAARSLADVLNALPSFAQTDQAIIKSLETPYAGSGGLAVLWGNLAPDSAVTKPAAIAPDMQVFRGKARCFDSEADALKAAQENQIQPGDVIVVRYEGPVGGPGMPELYLLMKRIDGLGLAKQVALITDGRFSGTNSGCFVGHICPEAAVGGPIALLRDGDSVVIDIPRRSIHVDLSDEELAARRETFQKEAPCRIKSGYLNRYRKLVEPAWKGAVIKHRDL</sequence>
<evidence type="ECO:0000313" key="18">
    <source>
        <dbReference type="EMBL" id="MBE6832050.1"/>
    </source>
</evidence>
<dbReference type="FunFam" id="3.50.30.80:FF:000001">
    <property type="entry name" value="Dihydroxy-acid dehydratase"/>
    <property type="match status" value="1"/>
</dbReference>
<comment type="cofactor">
    <cofactor evidence="1 15">
        <name>Mg(2+)</name>
        <dbReference type="ChEBI" id="CHEBI:18420"/>
    </cofactor>
</comment>
<evidence type="ECO:0000259" key="16">
    <source>
        <dbReference type="Pfam" id="PF00920"/>
    </source>
</evidence>
<evidence type="ECO:0000256" key="13">
    <source>
        <dbReference type="ARBA" id="ARBA00029437"/>
    </source>
</evidence>
<protein>
    <recommendedName>
        <fullName evidence="14 15">Dihydroxy-acid dehydratase</fullName>
        <shortName evidence="15">DAD</shortName>
        <ecNumber evidence="14 15">4.2.1.9</ecNumber>
    </recommendedName>
</protein>
<dbReference type="NCBIfam" id="NF002068">
    <property type="entry name" value="PRK00911.1"/>
    <property type="match status" value="1"/>
</dbReference>
<dbReference type="InterPro" id="IPR004404">
    <property type="entry name" value="DihydroxyA_deHydtase"/>
</dbReference>
<dbReference type="GO" id="GO:0051537">
    <property type="term" value="F:2 iron, 2 sulfur cluster binding"/>
    <property type="evidence" value="ECO:0007669"/>
    <property type="project" value="UniProtKB-UniRule"/>
</dbReference>
<evidence type="ECO:0000256" key="12">
    <source>
        <dbReference type="ARBA" id="ARBA00029436"/>
    </source>
</evidence>
<feature type="domain" description="Dihydroxy-acid/6-phosphogluconate dehydratase C-terminal" evidence="17">
    <location>
        <begin position="363"/>
        <end position="554"/>
    </location>
</feature>
<evidence type="ECO:0000256" key="7">
    <source>
        <dbReference type="ARBA" id="ARBA00023004"/>
    </source>
</evidence>
<comment type="similarity">
    <text evidence="2 15">Belongs to the IlvD/Edd family.</text>
</comment>
<evidence type="ECO:0000256" key="1">
    <source>
        <dbReference type="ARBA" id="ARBA00001946"/>
    </source>
</evidence>
<evidence type="ECO:0000256" key="3">
    <source>
        <dbReference type="ARBA" id="ARBA00022605"/>
    </source>
</evidence>
<dbReference type="SUPFAM" id="SSF143975">
    <property type="entry name" value="IlvD/EDD N-terminal domain-like"/>
    <property type="match status" value="1"/>
</dbReference>
<dbReference type="PANTHER" id="PTHR43661">
    <property type="entry name" value="D-XYLONATE DEHYDRATASE"/>
    <property type="match status" value="1"/>
</dbReference>
<keyword evidence="4 15" id="KW-0001">2Fe-2S</keyword>
<dbReference type="GO" id="GO:0009097">
    <property type="term" value="P:isoleucine biosynthetic process"/>
    <property type="evidence" value="ECO:0007669"/>
    <property type="project" value="UniProtKB-UniRule"/>
</dbReference>
<evidence type="ECO:0000256" key="14">
    <source>
        <dbReference type="ARBA" id="ARBA00029490"/>
    </source>
</evidence>
<dbReference type="Pfam" id="PF24877">
    <property type="entry name" value="ILV_EDD_C"/>
    <property type="match status" value="1"/>
</dbReference>